<organism evidence="2 3">
    <name type="scientific">Trichoderma simmonsii</name>
    <dbReference type="NCBI Taxonomy" id="1491479"/>
    <lineage>
        <taxon>Eukaryota</taxon>
        <taxon>Fungi</taxon>
        <taxon>Dikarya</taxon>
        <taxon>Ascomycota</taxon>
        <taxon>Pezizomycotina</taxon>
        <taxon>Sordariomycetes</taxon>
        <taxon>Hypocreomycetidae</taxon>
        <taxon>Hypocreales</taxon>
        <taxon>Hypocreaceae</taxon>
        <taxon>Trichoderma</taxon>
    </lineage>
</organism>
<proteinExistence type="predicted"/>
<dbReference type="AlphaFoldDB" id="A0A8G0LK10"/>
<evidence type="ECO:0000256" key="1">
    <source>
        <dbReference type="SAM" id="SignalP"/>
    </source>
</evidence>
<dbReference type="Proteomes" id="UP000826661">
    <property type="component" value="Chromosome IV"/>
</dbReference>
<feature type="chain" id="PRO_5034091467" description="Secreted protein" evidence="1">
    <location>
        <begin position="25"/>
        <end position="102"/>
    </location>
</feature>
<evidence type="ECO:0000313" key="3">
    <source>
        <dbReference type="Proteomes" id="UP000826661"/>
    </source>
</evidence>
<protein>
    <recommendedName>
        <fullName evidence="4">Secreted protein</fullName>
    </recommendedName>
</protein>
<dbReference type="EMBL" id="CP075867">
    <property type="protein sequence ID" value="QYT01435.1"/>
    <property type="molecule type" value="Genomic_DNA"/>
</dbReference>
<feature type="signal peptide" evidence="1">
    <location>
        <begin position="1"/>
        <end position="24"/>
    </location>
</feature>
<gene>
    <name evidence="2" type="ORF">H0G86_008473</name>
</gene>
<keyword evidence="3" id="KW-1185">Reference proteome</keyword>
<evidence type="ECO:0008006" key="4">
    <source>
        <dbReference type="Google" id="ProtNLM"/>
    </source>
</evidence>
<keyword evidence="1" id="KW-0732">Signal</keyword>
<reference evidence="2 3" key="1">
    <citation type="journal article" date="2021" name="BMC Genomics">
        <title>Telomere-to-telomere genome assembly of asparaginase-producing Trichoderma simmonsii.</title>
        <authorList>
            <person name="Chung D."/>
            <person name="Kwon Y.M."/>
            <person name="Yang Y."/>
        </authorList>
    </citation>
    <scope>NUCLEOTIDE SEQUENCE [LARGE SCALE GENOMIC DNA]</scope>
    <source>
        <strain evidence="2 3">GH-Sj1</strain>
    </source>
</reference>
<sequence length="102" mass="12236">MRMRGWCDQGILAACIFAFSLIHGEQQQKGYIFILMRNELNFYDSELPEYTYRPGVFICSASRGGLFRCYYTMLYYYSFEYYHRALISRNNIFFCIFVTSIM</sequence>
<accession>A0A8G0LK10</accession>
<evidence type="ECO:0000313" key="2">
    <source>
        <dbReference type="EMBL" id="QYT01435.1"/>
    </source>
</evidence>
<name>A0A8G0LK10_9HYPO</name>